<dbReference type="GO" id="GO:0046872">
    <property type="term" value="F:metal ion binding"/>
    <property type="evidence" value="ECO:0007669"/>
    <property type="project" value="UniProtKB-KW"/>
</dbReference>
<evidence type="ECO:0000256" key="2">
    <source>
        <dbReference type="ARBA" id="ARBA00022723"/>
    </source>
</evidence>
<dbReference type="InterPro" id="IPR036069">
    <property type="entry name" value="DUF34/NIF3_sf"/>
</dbReference>
<dbReference type="GO" id="GO:0005737">
    <property type="term" value="C:cytoplasm"/>
    <property type="evidence" value="ECO:0007669"/>
    <property type="project" value="TreeGrafter"/>
</dbReference>
<gene>
    <name evidence="3" type="ORF">METZ01_LOCUS4505</name>
</gene>
<evidence type="ECO:0000256" key="1">
    <source>
        <dbReference type="ARBA" id="ARBA00006964"/>
    </source>
</evidence>
<dbReference type="AlphaFoldDB" id="A0A381NAK0"/>
<comment type="similarity">
    <text evidence="1">Belongs to the GTP cyclohydrolase I type 2/NIF3 family.</text>
</comment>
<name>A0A381NAK0_9ZZZZ</name>
<dbReference type="Pfam" id="PF01784">
    <property type="entry name" value="DUF34_NIF3"/>
    <property type="match status" value="1"/>
</dbReference>
<accession>A0A381NAK0</accession>
<dbReference type="PANTHER" id="PTHR13799:SF14">
    <property type="entry name" value="GTP CYCLOHYDROLASE 1 TYPE 2 HOMOLOG"/>
    <property type="match status" value="1"/>
</dbReference>
<dbReference type="SUPFAM" id="SSF102705">
    <property type="entry name" value="NIF3 (NGG1p interacting factor 3)-like"/>
    <property type="match status" value="1"/>
</dbReference>
<keyword evidence="2" id="KW-0479">Metal-binding</keyword>
<evidence type="ECO:0000313" key="3">
    <source>
        <dbReference type="EMBL" id="SUZ51651.1"/>
    </source>
</evidence>
<dbReference type="PANTHER" id="PTHR13799">
    <property type="entry name" value="NGG1 INTERACTING FACTOR 3"/>
    <property type="match status" value="1"/>
</dbReference>
<sequence length="123" mass="14100">MIGKLKESFSEKDFLKYVKKKMKVKTIKHSPLIDKKIKNVAVLGGSGSFSIDYAINSKADCLITSDLKYHDYFKAENKILLLDIGHFESEQFTKELILNFLMKKIPKFASIISKSNTNPVNYF</sequence>
<dbReference type="EMBL" id="UINC01000232">
    <property type="protein sequence ID" value="SUZ51651.1"/>
    <property type="molecule type" value="Genomic_DNA"/>
</dbReference>
<proteinExistence type="inferred from homology"/>
<reference evidence="3" key="1">
    <citation type="submission" date="2018-05" db="EMBL/GenBank/DDBJ databases">
        <authorList>
            <person name="Lanie J.A."/>
            <person name="Ng W.-L."/>
            <person name="Kazmierczak K.M."/>
            <person name="Andrzejewski T.M."/>
            <person name="Davidsen T.M."/>
            <person name="Wayne K.J."/>
            <person name="Tettelin H."/>
            <person name="Glass J.I."/>
            <person name="Rusch D."/>
            <person name="Podicherti R."/>
            <person name="Tsui H.-C.T."/>
            <person name="Winkler M.E."/>
        </authorList>
    </citation>
    <scope>NUCLEOTIDE SEQUENCE</scope>
</reference>
<dbReference type="Gene3D" id="3.40.1390.30">
    <property type="entry name" value="NIF3 (NGG1p interacting factor 3)-like"/>
    <property type="match status" value="1"/>
</dbReference>
<organism evidence="3">
    <name type="scientific">marine metagenome</name>
    <dbReference type="NCBI Taxonomy" id="408172"/>
    <lineage>
        <taxon>unclassified sequences</taxon>
        <taxon>metagenomes</taxon>
        <taxon>ecological metagenomes</taxon>
    </lineage>
</organism>
<dbReference type="InterPro" id="IPR002678">
    <property type="entry name" value="DUF34/NIF3"/>
</dbReference>
<protein>
    <recommendedName>
        <fullName evidence="4">Nif3-like dinuclear metal center hexameric protein</fullName>
    </recommendedName>
</protein>
<evidence type="ECO:0008006" key="4">
    <source>
        <dbReference type="Google" id="ProtNLM"/>
    </source>
</evidence>